<dbReference type="AlphaFoldDB" id="A0A1X1ZCW0"/>
<keyword evidence="9" id="KW-1185">Reference proteome</keyword>
<keyword evidence="3" id="KW-0285">Flavoprotein</keyword>
<comment type="caution">
    <text evidence="8">The sequence shown here is derived from an EMBL/GenBank/DDBJ whole genome shotgun (WGS) entry which is preliminary data.</text>
</comment>
<evidence type="ECO:0000256" key="4">
    <source>
        <dbReference type="ARBA" id="ARBA00022827"/>
    </source>
</evidence>
<dbReference type="Proteomes" id="UP000193108">
    <property type="component" value="Unassembled WGS sequence"/>
</dbReference>
<keyword evidence="4" id="KW-0274">FAD</keyword>
<evidence type="ECO:0000256" key="5">
    <source>
        <dbReference type="ARBA" id="ARBA00023002"/>
    </source>
</evidence>
<dbReference type="Gene3D" id="2.40.110.10">
    <property type="entry name" value="Butyryl-CoA Dehydrogenase, subunit A, domain 2"/>
    <property type="match status" value="1"/>
</dbReference>
<sequence length="369" mass="38307">MTSAQDELRQSVREFLAQTSPSAAVRALMDSDTGYDEAAWHRMAAELGLHGIAVPERFGGAGAGTAELAVVFEEMGAALLCAPFFATVALAIPALLTSTDDDAIAEFVPALAAGTTTATVIFNGQLGAWDSSTVALTAHGDDRRGYTVHGEAPLVLDGHTADLVLVAAVCDTGTSLFAVAGGARGLSRRPLAGLDRTRRIAHLEFDDTPARLIGPPGGAEPGLSLTSDIATVLLAAEQLGGAARCLDTAVAYAKDRIQFGRPIGSFQAVKHRCADMLVLVEGARSAVAHAAAVTDSEELAIAASVAKLVASEAFTHVALDNMRVHGGVGFTWEHDAHLYVRRAKASSLMFGEPDHHALRLGELVATTPA</sequence>
<evidence type="ECO:0000256" key="3">
    <source>
        <dbReference type="ARBA" id="ARBA00022630"/>
    </source>
</evidence>
<dbReference type="PANTHER" id="PTHR43884:SF20">
    <property type="entry name" value="ACYL-COA DEHYDROGENASE FADE28"/>
    <property type="match status" value="1"/>
</dbReference>
<keyword evidence="5" id="KW-0560">Oxidoreductase</keyword>
<reference evidence="8 9" key="1">
    <citation type="submission" date="2016-01" db="EMBL/GenBank/DDBJ databases">
        <title>The new phylogeny of the genus Mycobacterium.</title>
        <authorList>
            <person name="Tarcisio F."/>
            <person name="Conor M."/>
            <person name="Antonella G."/>
            <person name="Elisabetta G."/>
            <person name="Giulia F.S."/>
            <person name="Sara T."/>
            <person name="Anna F."/>
            <person name="Clotilde B."/>
            <person name="Roberto B."/>
            <person name="Veronica D.S."/>
            <person name="Fabio R."/>
            <person name="Monica P."/>
            <person name="Olivier J."/>
            <person name="Enrico T."/>
            <person name="Nicola S."/>
        </authorList>
    </citation>
    <scope>NUCLEOTIDE SEQUENCE [LARGE SCALE GENOMIC DNA]</scope>
    <source>
        <strain evidence="8 9">DSM 44164</strain>
    </source>
</reference>
<dbReference type="Pfam" id="PF02771">
    <property type="entry name" value="Acyl-CoA_dh_N"/>
    <property type="match status" value="1"/>
</dbReference>
<dbReference type="InterPro" id="IPR009075">
    <property type="entry name" value="AcylCo_DH/oxidase_C"/>
</dbReference>
<evidence type="ECO:0000259" key="7">
    <source>
        <dbReference type="Pfam" id="PF02771"/>
    </source>
</evidence>
<dbReference type="InterPro" id="IPR013786">
    <property type="entry name" value="AcylCoA_DH/ox_N"/>
</dbReference>
<dbReference type="InterPro" id="IPR036250">
    <property type="entry name" value="AcylCo_DH-like_C"/>
</dbReference>
<dbReference type="PANTHER" id="PTHR43884">
    <property type="entry name" value="ACYL-COA DEHYDROGENASE"/>
    <property type="match status" value="1"/>
</dbReference>
<feature type="domain" description="Acyl-CoA dehydrogenase/oxidase N-terminal" evidence="7">
    <location>
        <begin position="2"/>
        <end position="114"/>
    </location>
</feature>
<dbReference type="InterPro" id="IPR009100">
    <property type="entry name" value="AcylCoA_DH/oxidase_NM_dom_sf"/>
</dbReference>
<gene>
    <name evidence="8" type="ORF">AWC18_09945</name>
</gene>
<evidence type="ECO:0000313" key="8">
    <source>
        <dbReference type="EMBL" id="ORW21199.1"/>
    </source>
</evidence>
<dbReference type="RefSeq" id="WP_085138576.1">
    <property type="nucleotide sequence ID" value="NZ_LQPI01000040.1"/>
</dbReference>
<dbReference type="GO" id="GO:0003995">
    <property type="term" value="F:acyl-CoA dehydrogenase activity"/>
    <property type="evidence" value="ECO:0007669"/>
    <property type="project" value="TreeGrafter"/>
</dbReference>
<evidence type="ECO:0000256" key="2">
    <source>
        <dbReference type="ARBA" id="ARBA00009347"/>
    </source>
</evidence>
<dbReference type="EMBL" id="LQPI01000040">
    <property type="protein sequence ID" value="ORW21199.1"/>
    <property type="molecule type" value="Genomic_DNA"/>
</dbReference>
<dbReference type="InterPro" id="IPR037069">
    <property type="entry name" value="AcylCoA_DH/ox_N_sf"/>
</dbReference>
<organism evidence="8 9">
    <name type="scientific">Mycolicibacter nonchromogenicus</name>
    <name type="common">Mycobacterium nonchromogenicum</name>
    <dbReference type="NCBI Taxonomy" id="1782"/>
    <lineage>
        <taxon>Bacteria</taxon>
        <taxon>Bacillati</taxon>
        <taxon>Actinomycetota</taxon>
        <taxon>Actinomycetes</taxon>
        <taxon>Mycobacteriales</taxon>
        <taxon>Mycobacteriaceae</taxon>
        <taxon>Mycolicibacter</taxon>
    </lineage>
</organism>
<dbReference type="GO" id="GO:0050660">
    <property type="term" value="F:flavin adenine dinucleotide binding"/>
    <property type="evidence" value="ECO:0007669"/>
    <property type="project" value="InterPro"/>
</dbReference>
<comment type="cofactor">
    <cofactor evidence="1">
        <name>FAD</name>
        <dbReference type="ChEBI" id="CHEBI:57692"/>
    </cofactor>
</comment>
<evidence type="ECO:0000313" key="9">
    <source>
        <dbReference type="Proteomes" id="UP000193108"/>
    </source>
</evidence>
<dbReference type="STRING" id="1782.AWC18_09945"/>
<dbReference type="CDD" id="cd00567">
    <property type="entry name" value="ACAD"/>
    <property type="match status" value="1"/>
</dbReference>
<evidence type="ECO:0000259" key="6">
    <source>
        <dbReference type="Pfam" id="PF00441"/>
    </source>
</evidence>
<protein>
    <submittedName>
        <fullName evidence="8">Acyl-CoA dehydrogenase</fullName>
    </submittedName>
</protein>
<dbReference type="InterPro" id="IPR046373">
    <property type="entry name" value="Acyl-CoA_Oxase/DH_mid-dom_sf"/>
</dbReference>
<dbReference type="SUPFAM" id="SSF56645">
    <property type="entry name" value="Acyl-CoA dehydrogenase NM domain-like"/>
    <property type="match status" value="1"/>
</dbReference>
<proteinExistence type="inferred from homology"/>
<dbReference type="SUPFAM" id="SSF47203">
    <property type="entry name" value="Acyl-CoA dehydrogenase C-terminal domain-like"/>
    <property type="match status" value="1"/>
</dbReference>
<evidence type="ECO:0000256" key="1">
    <source>
        <dbReference type="ARBA" id="ARBA00001974"/>
    </source>
</evidence>
<accession>A0A1X1ZCW0</accession>
<feature type="domain" description="Acyl-CoA dehydrogenase/oxidase C-terminal" evidence="6">
    <location>
        <begin position="232"/>
        <end position="356"/>
    </location>
</feature>
<dbReference type="Pfam" id="PF00441">
    <property type="entry name" value="Acyl-CoA_dh_1"/>
    <property type="match status" value="1"/>
</dbReference>
<dbReference type="Gene3D" id="1.10.540.10">
    <property type="entry name" value="Acyl-CoA dehydrogenase/oxidase, N-terminal domain"/>
    <property type="match status" value="1"/>
</dbReference>
<name>A0A1X1ZCW0_MYCNO</name>
<dbReference type="Gene3D" id="1.20.140.10">
    <property type="entry name" value="Butyryl-CoA Dehydrogenase, subunit A, domain 3"/>
    <property type="match status" value="1"/>
</dbReference>
<comment type="similarity">
    <text evidence="2">Belongs to the acyl-CoA dehydrogenase family.</text>
</comment>